<feature type="domain" description="FAD-binding" evidence="4">
    <location>
        <begin position="5"/>
        <end position="349"/>
    </location>
</feature>
<accession>A0ABQ3PB07</accession>
<comment type="caution">
    <text evidence="5">The sequence shown here is derived from an EMBL/GenBank/DDBJ whole genome shotgun (WGS) entry which is preliminary data.</text>
</comment>
<gene>
    <name evidence="5" type="ORF">Shyd_35840</name>
</gene>
<dbReference type="SUPFAM" id="SSF51905">
    <property type="entry name" value="FAD/NAD(P)-binding domain"/>
    <property type="match status" value="1"/>
</dbReference>
<dbReference type="PRINTS" id="PR00420">
    <property type="entry name" value="RNGMNOXGNASE"/>
</dbReference>
<dbReference type="Gene3D" id="3.30.70.2450">
    <property type="match status" value="1"/>
</dbReference>
<evidence type="ECO:0000259" key="4">
    <source>
        <dbReference type="Pfam" id="PF01494"/>
    </source>
</evidence>
<dbReference type="Gene3D" id="3.50.50.60">
    <property type="entry name" value="FAD/NAD(P)-binding domain"/>
    <property type="match status" value="1"/>
</dbReference>
<dbReference type="RefSeq" id="WP_226651772.1">
    <property type="nucleotide sequence ID" value="NZ_BNDW01000019.1"/>
</dbReference>
<dbReference type="InterPro" id="IPR050641">
    <property type="entry name" value="RIFMO-like"/>
</dbReference>
<dbReference type="PANTHER" id="PTHR43004:SF19">
    <property type="entry name" value="BINDING MONOOXYGENASE, PUTATIVE (JCVI)-RELATED"/>
    <property type="match status" value="1"/>
</dbReference>
<evidence type="ECO:0000313" key="6">
    <source>
        <dbReference type="Proteomes" id="UP001052739"/>
    </source>
</evidence>
<sequence length="508" mass="52346">MTGRILIAGAGPSGLLCAVELAARGVPCRVVDRRPGPAGGSRCPTLWQRTLRVLDAAGVSVEALRRAGTALERKRFLIAGADAEVDLRSGDGPFAAPLLIRQEDLERLLLERLRALGGAVEYGVELLEVRRNDGGASRHGAGAPAVVVLRGPDGVEEAPVDRVVCATGAAGRVAGVTGPADVAPVGMRWLLADVSVAPEDTPAPGVEHILRDHTGHGGLVPLPGGGHRLFLALPDDPAGADRQPTPAEVVEAARRSVGVRLTGEPGAIWAVRPRSWVADAFVDGPVVLLGDAARSFPMPVHGLNTGLQEAAELGWKLAAAASLPAAAGTELLATYDAERRTAAERIRERAERVLGYGSTVPLEVIRDRLLARVFELRTEPETVHAPGPLTAAGGALAGHRVPEGAGRAAGPGWYVALLPGTGPARPGRPGAEAGRAAAAVAARFGLPLVACPAVPAAEAADAARAPEGVPDAGARLLLVRPDGHVSFDGSPAEPAVLERHLQSVRRFL</sequence>
<evidence type="ECO:0000313" key="5">
    <source>
        <dbReference type="EMBL" id="GHI22213.1"/>
    </source>
</evidence>
<dbReference type="Proteomes" id="UP001052739">
    <property type="component" value="Unassembled WGS sequence"/>
</dbReference>
<dbReference type="PANTHER" id="PTHR43004">
    <property type="entry name" value="TRK SYSTEM POTASSIUM UPTAKE PROTEIN"/>
    <property type="match status" value="1"/>
</dbReference>
<comment type="cofactor">
    <cofactor evidence="1">
        <name>FAD</name>
        <dbReference type="ChEBI" id="CHEBI:57692"/>
    </cofactor>
</comment>
<dbReference type="Gene3D" id="3.40.30.120">
    <property type="match status" value="1"/>
</dbReference>
<dbReference type="Pfam" id="PF01494">
    <property type="entry name" value="FAD_binding_3"/>
    <property type="match status" value="1"/>
</dbReference>
<evidence type="ECO:0000256" key="1">
    <source>
        <dbReference type="ARBA" id="ARBA00001974"/>
    </source>
</evidence>
<keyword evidence="3" id="KW-0274">FAD</keyword>
<name>A0ABQ3PB07_9ACTN</name>
<evidence type="ECO:0000256" key="3">
    <source>
        <dbReference type="ARBA" id="ARBA00022827"/>
    </source>
</evidence>
<evidence type="ECO:0000256" key="2">
    <source>
        <dbReference type="ARBA" id="ARBA00022630"/>
    </source>
</evidence>
<protein>
    <recommendedName>
        <fullName evidence="4">FAD-binding domain-containing protein</fullName>
    </recommendedName>
</protein>
<reference evidence="5" key="1">
    <citation type="submission" date="2024-05" db="EMBL/GenBank/DDBJ databases">
        <title>Whole genome shotgun sequence of Streptomyces hydrogenans NBRC 13475.</title>
        <authorList>
            <person name="Komaki H."/>
            <person name="Tamura T."/>
        </authorList>
    </citation>
    <scope>NUCLEOTIDE SEQUENCE</scope>
    <source>
        <strain evidence="5">NBRC 13475</strain>
    </source>
</reference>
<proteinExistence type="predicted"/>
<dbReference type="EMBL" id="BNDW01000019">
    <property type="protein sequence ID" value="GHI22213.1"/>
    <property type="molecule type" value="Genomic_DNA"/>
</dbReference>
<dbReference type="InterPro" id="IPR036188">
    <property type="entry name" value="FAD/NAD-bd_sf"/>
</dbReference>
<keyword evidence="6" id="KW-1185">Reference proteome</keyword>
<dbReference type="InterPro" id="IPR002938">
    <property type="entry name" value="FAD-bd"/>
</dbReference>
<organism evidence="5 6">
    <name type="scientific">Streptomyces hydrogenans</name>
    <dbReference type="NCBI Taxonomy" id="1873719"/>
    <lineage>
        <taxon>Bacteria</taxon>
        <taxon>Bacillati</taxon>
        <taxon>Actinomycetota</taxon>
        <taxon>Actinomycetes</taxon>
        <taxon>Kitasatosporales</taxon>
        <taxon>Streptomycetaceae</taxon>
        <taxon>Streptomyces</taxon>
    </lineage>
</organism>
<keyword evidence="2" id="KW-0285">Flavoprotein</keyword>